<proteinExistence type="inferred from homology"/>
<accession>A0A066ZXI7</accession>
<comment type="similarity">
    <text evidence="2 10">Belongs to the LolA family.</text>
</comment>
<dbReference type="InterPro" id="IPR004564">
    <property type="entry name" value="OM_lipoprot_carrier_LolA-like"/>
</dbReference>
<dbReference type="PANTHER" id="PTHR35869">
    <property type="entry name" value="OUTER-MEMBRANE LIPOPROTEIN CARRIER PROTEIN"/>
    <property type="match status" value="1"/>
</dbReference>
<keyword evidence="9 10" id="KW-0143">Chaperone</keyword>
<dbReference type="RefSeq" id="WP_029908309.1">
    <property type="nucleotide sequence ID" value="NZ_AP020335.1"/>
</dbReference>
<evidence type="ECO:0000256" key="5">
    <source>
        <dbReference type="ARBA" id="ARBA00022448"/>
    </source>
</evidence>
<keyword evidence="7 10" id="KW-0574">Periplasm</keyword>
<dbReference type="GO" id="GO:0042953">
    <property type="term" value="P:lipoprotein transport"/>
    <property type="evidence" value="ECO:0007669"/>
    <property type="project" value="InterPro"/>
</dbReference>
<dbReference type="PANTHER" id="PTHR35869:SF1">
    <property type="entry name" value="OUTER-MEMBRANE LIPOPROTEIN CARRIER PROTEIN"/>
    <property type="match status" value="1"/>
</dbReference>
<dbReference type="GO" id="GO:0044874">
    <property type="term" value="P:lipoprotein localization to outer membrane"/>
    <property type="evidence" value="ECO:0007669"/>
    <property type="project" value="UniProtKB-UniRule"/>
</dbReference>
<feature type="signal peptide" evidence="10">
    <location>
        <begin position="1"/>
        <end position="23"/>
    </location>
</feature>
<evidence type="ECO:0000256" key="9">
    <source>
        <dbReference type="ARBA" id="ARBA00023186"/>
    </source>
</evidence>
<evidence type="ECO:0000256" key="7">
    <source>
        <dbReference type="ARBA" id="ARBA00022764"/>
    </source>
</evidence>
<comment type="subunit">
    <text evidence="3 10">Monomer.</text>
</comment>
<comment type="subcellular location">
    <subcellularLocation>
        <location evidence="1 10">Periplasm</location>
    </subcellularLocation>
</comment>
<evidence type="ECO:0000256" key="1">
    <source>
        <dbReference type="ARBA" id="ARBA00004418"/>
    </source>
</evidence>
<evidence type="ECO:0000256" key="4">
    <source>
        <dbReference type="ARBA" id="ARBA00014035"/>
    </source>
</evidence>
<evidence type="ECO:0000256" key="10">
    <source>
        <dbReference type="HAMAP-Rule" id="MF_00240"/>
    </source>
</evidence>
<protein>
    <recommendedName>
        <fullName evidence="4 10">Outer-membrane lipoprotein carrier protein</fullName>
    </recommendedName>
</protein>
<dbReference type="Pfam" id="PF03548">
    <property type="entry name" value="LolA"/>
    <property type="match status" value="1"/>
</dbReference>
<dbReference type="GO" id="GO:0042597">
    <property type="term" value="C:periplasmic space"/>
    <property type="evidence" value="ECO:0007669"/>
    <property type="project" value="UniProtKB-SubCell"/>
</dbReference>
<dbReference type="InterPro" id="IPR018323">
    <property type="entry name" value="OM_lipoprot_carrier_LolA_Pbac"/>
</dbReference>
<comment type="function">
    <text evidence="10">Participates in the translocation of lipoproteins from the inner membrane to the outer membrane. Only forms a complex with a lipoprotein if the residue after the N-terminal Cys is not an aspartate (The Asp acts as a targeting signal to indicate that the lipoprotein should stay in the inner membrane).</text>
</comment>
<comment type="caution">
    <text evidence="11">The sequence shown here is derived from an EMBL/GenBank/DDBJ whole genome shotgun (WGS) entry which is preliminary data.</text>
</comment>
<keyword evidence="12" id="KW-1185">Reference proteome</keyword>
<keyword evidence="5 10" id="KW-0813">Transport</keyword>
<dbReference type="SUPFAM" id="SSF89392">
    <property type="entry name" value="Prokaryotic lipoproteins and lipoprotein localization factors"/>
    <property type="match status" value="1"/>
</dbReference>
<evidence type="ECO:0000256" key="2">
    <source>
        <dbReference type="ARBA" id="ARBA00007615"/>
    </source>
</evidence>
<evidence type="ECO:0000256" key="6">
    <source>
        <dbReference type="ARBA" id="ARBA00022729"/>
    </source>
</evidence>
<reference evidence="11 12" key="1">
    <citation type="submission" date="2014-04" db="EMBL/GenBank/DDBJ databases">
        <title>Draft genome sequence of Hydrogenovibrio marinus MH-110, a model organism for aerobic H2 metabolism.</title>
        <authorList>
            <person name="Cha H.J."/>
            <person name="Jo B.H."/>
            <person name="Hwang B.H."/>
        </authorList>
    </citation>
    <scope>NUCLEOTIDE SEQUENCE [LARGE SCALE GENOMIC DNA]</scope>
    <source>
        <strain evidence="11 12">MH-110</strain>
    </source>
</reference>
<dbReference type="Proteomes" id="UP000027341">
    <property type="component" value="Unassembled WGS sequence"/>
</dbReference>
<dbReference type="HAMAP" id="MF_00240">
    <property type="entry name" value="LolA"/>
    <property type="match status" value="1"/>
</dbReference>
<gene>
    <name evidence="10" type="primary">lolA</name>
    <name evidence="11" type="ORF">EI16_00410</name>
</gene>
<evidence type="ECO:0000256" key="3">
    <source>
        <dbReference type="ARBA" id="ARBA00011245"/>
    </source>
</evidence>
<dbReference type="AlphaFoldDB" id="A0A066ZXI7"/>
<dbReference type="InterPro" id="IPR029046">
    <property type="entry name" value="LolA/LolB/LppX"/>
</dbReference>
<name>A0A066ZXI7_HYDMR</name>
<dbReference type="STRING" id="28885.EI16_00410"/>
<dbReference type="EMBL" id="JMIU01000001">
    <property type="protein sequence ID" value="KDN94815.1"/>
    <property type="molecule type" value="Genomic_DNA"/>
</dbReference>
<sequence precursor="true">MKKQFLTWLGFIVLVASSWQALAESPKSKIETLHHFLENLHTFKANFIQTQPDEQLFQENKSTGYVVLSRPGKLIWVYKKPDRQEIISDSLNLWVFEPDIDQVTVRPLTSVQSDFPLRWLLYNDNIESNFNVLPESIKDGISWYNLTPKDSTFFQSLEVAIKGDKLVQIWMYQSMDNITKVKFTDIQQNVNIASNQFDFSPPEGVDVIGQQVNNLK</sequence>
<keyword evidence="6 10" id="KW-0732">Signal</keyword>
<dbReference type="Gene3D" id="2.50.20.10">
    <property type="entry name" value="Lipoprotein localisation LolA/LolB/LppX"/>
    <property type="match status" value="1"/>
</dbReference>
<feature type="chain" id="PRO_5008980799" description="Outer-membrane lipoprotein carrier protein" evidence="10">
    <location>
        <begin position="24"/>
        <end position="216"/>
    </location>
</feature>
<dbReference type="CDD" id="cd16325">
    <property type="entry name" value="LolA"/>
    <property type="match status" value="1"/>
</dbReference>
<dbReference type="NCBIfam" id="TIGR00547">
    <property type="entry name" value="lolA"/>
    <property type="match status" value="1"/>
</dbReference>
<evidence type="ECO:0000313" key="11">
    <source>
        <dbReference type="EMBL" id="KDN94815.1"/>
    </source>
</evidence>
<organism evidence="11 12">
    <name type="scientific">Hydrogenovibrio marinus</name>
    <dbReference type="NCBI Taxonomy" id="28885"/>
    <lineage>
        <taxon>Bacteria</taxon>
        <taxon>Pseudomonadati</taxon>
        <taxon>Pseudomonadota</taxon>
        <taxon>Gammaproteobacteria</taxon>
        <taxon>Thiotrichales</taxon>
        <taxon>Piscirickettsiaceae</taxon>
        <taxon>Hydrogenovibrio</taxon>
    </lineage>
</organism>
<evidence type="ECO:0000313" key="12">
    <source>
        <dbReference type="Proteomes" id="UP000027341"/>
    </source>
</evidence>
<evidence type="ECO:0000256" key="8">
    <source>
        <dbReference type="ARBA" id="ARBA00022927"/>
    </source>
</evidence>
<keyword evidence="8 10" id="KW-0653">Protein transport</keyword>